<accession>A0A136Q146</accession>
<evidence type="ECO:0000313" key="4">
    <source>
        <dbReference type="Proteomes" id="UP000070366"/>
    </source>
</evidence>
<reference evidence="3 4" key="1">
    <citation type="submission" date="2016-02" db="EMBL/GenBank/DDBJ databases">
        <authorList>
            <person name="Wen L."/>
            <person name="He K."/>
            <person name="Yang H."/>
        </authorList>
    </citation>
    <scope>NUCLEOTIDE SEQUENCE [LARGE SCALE GENOMIC DNA]</scope>
    <source>
        <strain evidence="3 4">DSM 22607</strain>
    </source>
</reference>
<name>A0A136Q146_9FIRM</name>
<feature type="transmembrane region" description="Helical" evidence="1">
    <location>
        <begin position="392"/>
        <end position="412"/>
    </location>
</feature>
<dbReference type="RefSeq" id="WP_066521967.1">
    <property type="nucleotide sequence ID" value="NZ_CABMOF010000007.1"/>
</dbReference>
<feature type="transmembrane region" description="Helical" evidence="1">
    <location>
        <begin position="353"/>
        <end position="372"/>
    </location>
</feature>
<dbReference type="InterPro" id="IPR038731">
    <property type="entry name" value="RgtA/B/C-like"/>
</dbReference>
<dbReference type="EMBL" id="LSZW01000064">
    <property type="protein sequence ID" value="KXK64385.1"/>
    <property type="molecule type" value="Genomic_DNA"/>
</dbReference>
<keyword evidence="1" id="KW-0812">Transmembrane</keyword>
<feature type="transmembrane region" description="Helical" evidence="1">
    <location>
        <begin position="455"/>
        <end position="476"/>
    </location>
</feature>
<dbReference type="STRING" id="626937.HMPREF3293_02464"/>
<dbReference type="OrthoDB" id="2083776at2"/>
<dbReference type="Pfam" id="PF13231">
    <property type="entry name" value="PMT_2"/>
    <property type="match status" value="1"/>
</dbReference>
<feature type="transmembrane region" description="Helical" evidence="1">
    <location>
        <begin position="106"/>
        <end position="127"/>
    </location>
</feature>
<comment type="caution">
    <text evidence="3">The sequence shown here is derived from an EMBL/GenBank/DDBJ whole genome shotgun (WGS) entry which is preliminary data.</text>
</comment>
<keyword evidence="1" id="KW-0472">Membrane</keyword>
<feature type="transmembrane region" description="Helical" evidence="1">
    <location>
        <begin position="424"/>
        <end position="443"/>
    </location>
</feature>
<evidence type="ECO:0000256" key="1">
    <source>
        <dbReference type="SAM" id="Phobius"/>
    </source>
</evidence>
<feature type="domain" description="Glycosyltransferase RgtA/B/C/D-like" evidence="2">
    <location>
        <begin position="87"/>
        <end position="248"/>
    </location>
</feature>
<protein>
    <recommendedName>
        <fullName evidence="2">Glycosyltransferase RgtA/B/C/D-like domain-containing protein</fullName>
    </recommendedName>
</protein>
<dbReference type="KEGG" id="cmiu:B1H56_01070"/>
<feature type="transmembrane region" description="Helical" evidence="1">
    <location>
        <begin position="12"/>
        <end position="30"/>
    </location>
</feature>
<evidence type="ECO:0000259" key="2">
    <source>
        <dbReference type="Pfam" id="PF13231"/>
    </source>
</evidence>
<feature type="transmembrane region" description="Helical" evidence="1">
    <location>
        <begin position="139"/>
        <end position="158"/>
    </location>
</feature>
<keyword evidence="4" id="KW-1185">Reference proteome</keyword>
<keyword evidence="1" id="KW-1133">Transmembrane helix</keyword>
<dbReference type="Proteomes" id="UP000070366">
    <property type="component" value="Unassembled WGS sequence"/>
</dbReference>
<feature type="transmembrane region" description="Helical" evidence="1">
    <location>
        <begin position="329"/>
        <end position="347"/>
    </location>
</feature>
<organism evidence="3 4">
    <name type="scientific">Christensenella minuta</name>
    <dbReference type="NCBI Taxonomy" id="626937"/>
    <lineage>
        <taxon>Bacteria</taxon>
        <taxon>Bacillati</taxon>
        <taxon>Bacillota</taxon>
        <taxon>Clostridia</taxon>
        <taxon>Christensenellales</taxon>
        <taxon>Christensenellaceae</taxon>
        <taxon>Christensenella</taxon>
    </lineage>
</organism>
<sequence>MNLLKPSLRKQYTVFIVFLILMVLFCMRGIDLEKDVPNLGLAMYQPIDEGAYSTVAINLTHYGDLHTTADGFELWTSPHFRSNALGNALQYISFQLFGNNFYGMRMPSVFCAISIFILLALSIRNLNHLLGENQKKYRVALLVILAYLCVDFIFLTASRQFEPSIFRCFFTLLTFYIFLRQRHSNRMRYFWLAFLSVSSIFFVYLSNFFVLVIGLAICIVLILRRDRKKWMYAFLFYCLGAAAALFLAELYYRIVWNTTAVQNLFDAFSTFAQIQDYTIITQNVSPLLFLKNIVAFFTSNIFFYNPLLLILTLWALIVNIRILLNEKNLEYAFIIGAILGLLLQTTFSEDYIMRKSIVIFPLLFINIMLAFYKTESFRQMLQHKKNIVTHMLFALFSVVVILILWKAFRVRFDVYAADFSTPDLNILILSSIIQCSAGLLCLYCTFLKKTSIKKLGYIALAIALFGSFFINIYFSFSQVYCNQQYTEKQVAIDLGNAVQSNYVMGPYVYEYSLYNDIYPLVTTQLQKAEYAKSPLIQYYFDYAASSYEQHLNEQIFAESGYGFKLFRTFSRSFVQRGLDGTVGLYRKVPAQVNKP</sequence>
<feature type="transmembrane region" description="Helical" evidence="1">
    <location>
        <begin position="293"/>
        <end position="317"/>
    </location>
</feature>
<proteinExistence type="predicted"/>
<evidence type="ECO:0000313" key="3">
    <source>
        <dbReference type="EMBL" id="KXK64385.1"/>
    </source>
</evidence>
<feature type="transmembrane region" description="Helical" evidence="1">
    <location>
        <begin position="191"/>
        <end position="224"/>
    </location>
</feature>
<dbReference type="AlphaFoldDB" id="A0A136Q146"/>
<feature type="transmembrane region" description="Helical" evidence="1">
    <location>
        <begin position="230"/>
        <end position="252"/>
    </location>
</feature>
<gene>
    <name evidence="3" type="ORF">HMPREF3293_02464</name>
</gene>